<dbReference type="WBParaSite" id="JU765_v2.g4771.t1">
    <property type="protein sequence ID" value="JU765_v2.g4771.t1"/>
    <property type="gene ID" value="JU765_v2.g4771"/>
</dbReference>
<name>A0AC34R9B0_9BILA</name>
<organism evidence="1 2">
    <name type="scientific">Panagrolaimus sp. JU765</name>
    <dbReference type="NCBI Taxonomy" id="591449"/>
    <lineage>
        <taxon>Eukaryota</taxon>
        <taxon>Metazoa</taxon>
        <taxon>Ecdysozoa</taxon>
        <taxon>Nematoda</taxon>
        <taxon>Chromadorea</taxon>
        <taxon>Rhabditida</taxon>
        <taxon>Tylenchina</taxon>
        <taxon>Panagrolaimomorpha</taxon>
        <taxon>Panagrolaimoidea</taxon>
        <taxon>Panagrolaimidae</taxon>
        <taxon>Panagrolaimus</taxon>
    </lineage>
</organism>
<accession>A0AC34R9B0</accession>
<evidence type="ECO:0000313" key="1">
    <source>
        <dbReference type="Proteomes" id="UP000887576"/>
    </source>
</evidence>
<protein>
    <submittedName>
        <fullName evidence="2">ATP synthase F0 subunit 8</fullName>
    </submittedName>
</protein>
<sequence>MRSRWRRGIKWRYFPELQPQIQQQSSGKAVSAIMLDIDSIGSVIFVFVFVSCAAFSLALGGSCMFLFLRFQTPKTLSKSLPVGIQKENISGNLIETGVARIETPQIVVQK</sequence>
<evidence type="ECO:0000313" key="2">
    <source>
        <dbReference type="WBParaSite" id="JU765_v2.g4771.t1"/>
    </source>
</evidence>
<reference evidence="2" key="1">
    <citation type="submission" date="2022-11" db="UniProtKB">
        <authorList>
            <consortium name="WormBaseParasite"/>
        </authorList>
    </citation>
    <scope>IDENTIFICATION</scope>
</reference>
<proteinExistence type="predicted"/>
<dbReference type="Proteomes" id="UP000887576">
    <property type="component" value="Unplaced"/>
</dbReference>